<keyword evidence="3" id="KW-0446">Lipid-binding</keyword>
<dbReference type="PANTHER" id="PTHR35747:SF2">
    <property type="entry name" value="NON-SPECIFIC LIPID TRANSFER PROTEIN GPI-ANCHORED 25"/>
    <property type="match status" value="1"/>
</dbReference>
<sequence length="480" mass="50551">MDDTCCTALNQLVQAGYGCLCSLIATSPSLPLLGTPLSLPLSNCYISAPPLTQCQVVAPKAEGVPPNGPHEEIAQPSGPTDHRVVPVAPVEVLQAPLNSTSNGNATVVEAKQPPVTKSSDDISNREEKTKLHPLPMLLLSLALQACKAFVEASSCYTFTRKPERVLSENQYSSVSRHFSLNTQSMITTTTALHQWLMAFVLAWTLVVLSAAAAEPPPPPGCADELVRFSPCLPYVSSPPNNLSDSAPPKCCDALSSSFESGEALCLCYLIQDPPMLGFPVNETRVLSLSSTCPLSNNGTSTKSADNSLESLCSAVNVNTMKSGFEILIHWVTATGSPELPPLRSSTTSGISCPSPSPSGADNASSPLMSLPSESTNSSSLLPGKRSPTTTPPSSAVEPAGKLNIYFQPSDHSASSSTTGWGASVCLDPSMTGWGTSLCQESRAHPSSPEHQTSVDLRECPATCKTMGQYLADDVRIPNYN</sequence>
<feature type="region of interest" description="Disordered" evidence="4">
    <location>
        <begin position="339"/>
        <end position="398"/>
    </location>
</feature>
<evidence type="ECO:0000256" key="3">
    <source>
        <dbReference type="ARBA" id="ARBA00023121"/>
    </source>
</evidence>
<evidence type="ECO:0000256" key="2">
    <source>
        <dbReference type="ARBA" id="ARBA00022448"/>
    </source>
</evidence>
<evidence type="ECO:0000313" key="6">
    <source>
        <dbReference type="EMBL" id="BBG93743.1"/>
    </source>
</evidence>
<dbReference type="SUPFAM" id="SSF47699">
    <property type="entry name" value="Bifunctional inhibitor/lipid-transfer protein/seed storage 2S albumin"/>
    <property type="match status" value="1"/>
</dbReference>
<dbReference type="GO" id="GO:0008289">
    <property type="term" value="F:lipid binding"/>
    <property type="evidence" value="ECO:0007669"/>
    <property type="project" value="UniProtKB-KW"/>
</dbReference>
<dbReference type="EMBL" id="AP019297">
    <property type="protein sequence ID" value="BBG93743.1"/>
    <property type="molecule type" value="Genomic_DNA"/>
</dbReference>
<dbReference type="Pfam" id="PF14368">
    <property type="entry name" value="LTP_2"/>
    <property type="match status" value="1"/>
</dbReference>
<dbReference type="InterPro" id="IPR036312">
    <property type="entry name" value="Bifun_inhib/LTP/seed_sf"/>
</dbReference>
<dbReference type="Gene3D" id="1.10.110.10">
    <property type="entry name" value="Plant lipid-transfer and hydrophobic proteins"/>
    <property type="match status" value="1"/>
</dbReference>
<name>A0A4Y1QPF9_PRUDU</name>
<dbReference type="InterPro" id="IPR053353">
    <property type="entry name" value="Plant_LTP_GPI-anchored"/>
</dbReference>
<reference evidence="6" key="1">
    <citation type="journal article" date="2019" name="Science">
        <title>Mutation of a bHLH transcription factor allowed almond domestication.</title>
        <authorList>
            <person name="Sanchez-Perez R."/>
            <person name="Pavan S."/>
            <person name="Mazzeo R."/>
            <person name="Moldovan C."/>
            <person name="Aiese Cigliano R."/>
            <person name="Del Cueto J."/>
            <person name="Ricciardi F."/>
            <person name="Lotti C."/>
            <person name="Ricciardi L."/>
            <person name="Dicenta F."/>
            <person name="Lopez-Marques R.L."/>
            <person name="Lindberg Moller B."/>
        </authorList>
    </citation>
    <scope>NUCLEOTIDE SEQUENCE</scope>
</reference>
<evidence type="ECO:0000259" key="5">
    <source>
        <dbReference type="Pfam" id="PF14368"/>
    </source>
</evidence>
<comment type="function">
    <text evidence="1">Plant non-specific lipid-transfer proteins transfer phospholipids as well as galactolipids across membranes. May play a role in wax or cutin deposition in the cell walls of expanding epidermal cells and certain secretory tissues.</text>
</comment>
<gene>
    <name evidence="6" type="ORF">Prudu_001846</name>
</gene>
<keyword evidence="2" id="KW-0813">Transport</keyword>
<feature type="compositionally biased region" description="Low complexity" evidence="4">
    <location>
        <begin position="367"/>
        <end position="381"/>
    </location>
</feature>
<organism evidence="6">
    <name type="scientific">Prunus dulcis</name>
    <name type="common">Almond</name>
    <name type="synonym">Amygdalus dulcis</name>
    <dbReference type="NCBI Taxonomy" id="3755"/>
    <lineage>
        <taxon>Eukaryota</taxon>
        <taxon>Viridiplantae</taxon>
        <taxon>Streptophyta</taxon>
        <taxon>Embryophyta</taxon>
        <taxon>Tracheophyta</taxon>
        <taxon>Spermatophyta</taxon>
        <taxon>Magnoliopsida</taxon>
        <taxon>eudicotyledons</taxon>
        <taxon>Gunneridae</taxon>
        <taxon>Pentapetalae</taxon>
        <taxon>rosids</taxon>
        <taxon>fabids</taxon>
        <taxon>Rosales</taxon>
        <taxon>Rosaceae</taxon>
        <taxon>Amygdaloideae</taxon>
        <taxon>Amygdaleae</taxon>
        <taxon>Prunus</taxon>
    </lineage>
</organism>
<feature type="compositionally biased region" description="Low complexity" evidence="4">
    <location>
        <begin position="344"/>
        <end position="359"/>
    </location>
</feature>
<evidence type="ECO:0000256" key="4">
    <source>
        <dbReference type="SAM" id="MobiDB-lite"/>
    </source>
</evidence>
<accession>A0A4Y1QPF9</accession>
<dbReference type="PANTHER" id="PTHR35747">
    <property type="entry name" value="BIFUNCTIONAL INHIBITOR/LIPID-TRANSFER PROTEIN/SEED STORAGE 2S ALBUMIN SUPERFAMILY PROTEIN"/>
    <property type="match status" value="1"/>
</dbReference>
<feature type="domain" description="Bifunctional inhibitor/plant lipid transfer protein/seed storage helical" evidence="5">
    <location>
        <begin position="206"/>
        <end position="297"/>
    </location>
</feature>
<dbReference type="InterPro" id="IPR016140">
    <property type="entry name" value="Bifunc_inhib/LTP/seed_store"/>
</dbReference>
<dbReference type="CDD" id="cd00010">
    <property type="entry name" value="AAI_LTSS"/>
    <property type="match status" value="1"/>
</dbReference>
<proteinExistence type="predicted"/>
<evidence type="ECO:0000256" key="1">
    <source>
        <dbReference type="ARBA" id="ARBA00003211"/>
    </source>
</evidence>
<protein>
    <submittedName>
        <fullName evidence="6">Bifunctional inhibitor/lipid-transfer protein/seed storage 2S albumin superfamily protein</fullName>
    </submittedName>
</protein>
<dbReference type="AlphaFoldDB" id="A0A4Y1QPF9"/>